<evidence type="ECO:0000313" key="2">
    <source>
        <dbReference type="Proteomes" id="UP000596739"/>
    </source>
</evidence>
<organism evidence="1 2">
    <name type="scientific">Clostridium yunnanense</name>
    <dbReference type="NCBI Taxonomy" id="2800325"/>
    <lineage>
        <taxon>Bacteria</taxon>
        <taxon>Bacillati</taxon>
        <taxon>Bacillota</taxon>
        <taxon>Clostridia</taxon>
        <taxon>Eubacteriales</taxon>
        <taxon>Clostridiaceae</taxon>
        <taxon>Clostridium</taxon>
    </lineage>
</organism>
<gene>
    <name evidence="1" type="ORF">JHL18_02685</name>
</gene>
<dbReference type="EMBL" id="JAENHN010000007">
    <property type="protein sequence ID" value="MBK1809552.1"/>
    <property type="molecule type" value="Genomic_DNA"/>
</dbReference>
<comment type="caution">
    <text evidence="1">The sequence shown here is derived from an EMBL/GenBank/DDBJ whole genome shotgun (WGS) entry which is preliminary data.</text>
</comment>
<reference evidence="2" key="1">
    <citation type="submission" date="2021-01" db="EMBL/GenBank/DDBJ databases">
        <title>Genome public.</title>
        <authorList>
            <person name="Liu C."/>
            <person name="Sun Q."/>
        </authorList>
    </citation>
    <scope>NUCLEOTIDE SEQUENCE [LARGE SCALE GENOMIC DNA]</scope>
    <source>
        <strain evidence="2">YIM B02505</strain>
    </source>
</reference>
<name>A0ABS1EJL8_9CLOT</name>
<dbReference type="Proteomes" id="UP000596739">
    <property type="component" value="Unassembled WGS sequence"/>
</dbReference>
<sequence length="90" mass="10039">MEENGIVDGEPTGGDVVSTFSFVTSDIEALLKSDVNTPSTKVVKEDNLKVTSELADNRKLKRVMNDKTPVVDAALRHYHNYIFNENGEFH</sequence>
<protein>
    <submittedName>
        <fullName evidence="1">Uncharacterized protein</fullName>
    </submittedName>
</protein>
<proteinExistence type="predicted"/>
<accession>A0ABS1EJL8</accession>
<dbReference type="RefSeq" id="WP_200266098.1">
    <property type="nucleotide sequence ID" value="NZ_JAENHN010000007.1"/>
</dbReference>
<evidence type="ECO:0000313" key="1">
    <source>
        <dbReference type="EMBL" id="MBK1809552.1"/>
    </source>
</evidence>
<keyword evidence="2" id="KW-1185">Reference proteome</keyword>